<dbReference type="RefSeq" id="WP_074714825.1">
    <property type="nucleotide sequence ID" value="NZ_FNPG01000004.1"/>
</dbReference>
<dbReference type="OrthoDB" id="165650at2"/>
<name>A0A1H3EX93_9FIRM</name>
<dbReference type="STRING" id="1122142.SAMN02910414_00047"/>
<reference evidence="1 2" key="1">
    <citation type="submission" date="2016-10" db="EMBL/GenBank/DDBJ databases">
        <authorList>
            <person name="de Groot N.N."/>
        </authorList>
    </citation>
    <scope>NUCLEOTIDE SEQUENCE [LARGE SCALE GENOMIC DNA]</scope>
    <source>
        <strain evidence="1 2">DSM 14045</strain>
    </source>
</reference>
<evidence type="ECO:0000313" key="2">
    <source>
        <dbReference type="Proteomes" id="UP000183918"/>
    </source>
</evidence>
<keyword evidence="1" id="KW-0282">Flagellum</keyword>
<sequence>MAYNKIANQFTSIEQLSQQYLKNKSLPEKQEKNNLDFADILKKKQDATGDVSSELKFSKHASNRMTLRNMNLSASQSKRLEEGVQKASEKGINESLVLVDSMAFIVNIKNKTVVTAMNQEESKSNIFTNIDGAIIM</sequence>
<dbReference type="AlphaFoldDB" id="A0A1H3EX93"/>
<gene>
    <name evidence="1" type="ORF">SAMN02910414_00047</name>
</gene>
<proteinExistence type="predicted"/>
<dbReference type="NCBIfam" id="TIGR02530">
    <property type="entry name" value="flg_new"/>
    <property type="match status" value="1"/>
</dbReference>
<dbReference type="Pfam" id="PF12611">
    <property type="entry name" value="Flagellar_put"/>
    <property type="match status" value="1"/>
</dbReference>
<dbReference type="EMBL" id="FNPG01000004">
    <property type="protein sequence ID" value="SDX83396.1"/>
    <property type="molecule type" value="Genomic_DNA"/>
</dbReference>
<protein>
    <submittedName>
        <fullName evidence="1">Flagellar operon protein</fullName>
    </submittedName>
</protein>
<keyword evidence="1" id="KW-0966">Cell projection</keyword>
<dbReference type="InterPro" id="IPR013367">
    <property type="entry name" value="Flagellar_put"/>
</dbReference>
<organism evidence="1 2">
    <name type="scientific">Lachnobacterium bovis DSM 14045</name>
    <dbReference type="NCBI Taxonomy" id="1122142"/>
    <lineage>
        <taxon>Bacteria</taxon>
        <taxon>Bacillati</taxon>
        <taxon>Bacillota</taxon>
        <taxon>Clostridia</taxon>
        <taxon>Lachnospirales</taxon>
        <taxon>Lachnospiraceae</taxon>
        <taxon>Lachnobacterium</taxon>
    </lineage>
</organism>
<evidence type="ECO:0000313" key="1">
    <source>
        <dbReference type="EMBL" id="SDX83396.1"/>
    </source>
</evidence>
<accession>A0A1H3EX93</accession>
<keyword evidence="1" id="KW-0969">Cilium</keyword>
<keyword evidence="2" id="KW-1185">Reference proteome</keyword>
<dbReference type="Proteomes" id="UP000183918">
    <property type="component" value="Unassembled WGS sequence"/>
</dbReference>